<sequence length="150" mass="15580">MTMIPAGFKLVPIEPTETMVVAGFESAPDLAFSSEQEWKRYEAMTGCQKAAHKARLCYAAMIAAAPPPPASTAGAQEVLIDFARTGIAGPFPIIDGKVAIPALTVFDMVHAASSNGSLFRSAVQELLFTFRPGAAPGDAQIAAQQGKGGA</sequence>
<protein>
    <submittedName>
        <fullName evidence="1">Uncharacterized protein</fullName>
    </submittedName>
</protein>
<evidence type="ECO:0000313" key="1">
    <source>
        <dbReference type="EMBL" id="WXR76546.1"/>
    </source>
</evidence>
<proteinExistence type="predicted"/>
<organism evidence="1 2">
    <name type="scientific">Achromobacter veterisilvae</name>
    <dbReference type="NCBI Taxonomy" id="2069367"/>
    <lineage>
        <taxon>Bacteria</taxon>
        <taxon>Pseudomonadati</taxon>
        <taxon>Pseudomonadota</taxon>
        <taxon>Betaproteobacteria</taxon>
        <taxon>Burkholderiales</taxon>
        <taxon>Alcaligenaceae</taxon>
        <taxon>Achromobacter</taxon>
    </lineage>
</organism>
<evidence type="ECO:0000313" key="2">
    <source>
        <dbReference type="Proteomes" id="UP001456224"/>
    </source>
</evidence>
<name>A0ABZ2S8V4_9BURK</name>
<dbReference type="RefSeq" id="WP_338881500.1">
    <property type="nucleotide sequence ID" value="NZ_CP148753.1"/>
</dbReference>
<reference evidence="1 2" key="1">
    <citation type="submission" date="2024-03" db="EMBL/GenBank/DDBJ databases">
        <title>Reference genomes for the five species model microbial community.</title>
        <authorList>
            <person name="Padfield D."/>
        </authorList>
    </citation>
    <scope>NUCLEOTIDE SEQUENCE [LARGE SCALE GENOMIC DNA]</scope>
    <source>
        <strain evidence="1 2">AB1</strain>
    </source>
</reference>
<keyword evidence="2" id="KW-1185">Reference proteome</keyword>
<gene>
    <name evidence="1" type="ORF">WHX56_13935</name>
</gene>
<accession>A0ABZ2S8V4</accession>
<dbReference type="EMBL" id="CP148753">
    <property type="protein sequence ID" value="WXR76546.1"/>
    <property type="molecule type" value="Genomic_DNA"/>
</dbReference>
<dbReference type="Proteomes" id="UP001456224">
    <property type="component" value="Chromosome"/>
</dbReference>